<evidence type="ECO:0000256" key="3">
    <source>
        <dbReference type="SAM" id="MobiDB-lite"/>
    </source>
</evidence>
<evidence type="ECO:0000256" key="1">
    <source>
        <dbReference type="ARBA" id="ARBA00005567"/>
    </source>
</evidence>
<evidence type="ECO:0000256" key="2">
    <source>
        <dbReference type="ARBA" id="ARBA00023121"/>
    </source>
</evidence>
<evidence type="ECO:0000259" key="5">
    <source>
        <dbReference type="PROSITE" id="PS51228"/>
    </source>
</evidence>
<dbReference type="InterPro" id="IPR000582">
    <property type="entry name" value="Acyl-CoA-binding_protein"/>
</dbReference>
<dbReference type="Gene3D" id="1.20.80.10">
    <property type="match status" value="1"/>
</dbReference>
<feature type="domain" description="ACB" evidence="5">
    <location>
        <begin position="225"/>
        <end position="309"/>
    </location>
</feature>
<dbReference type="GO" id="GO:0000062">
    <property type="term" value="F:fatty-acyl-CoA binding"/>
    <property type="evidence" value="ECO:0007669"/>
    <property type="project" value="InterPro"/>
</dbReference>
<feature type="region of interest" description="Disordered" evidence="3">
    <location>
        <begin position="308"/>
        <end position="328"/>
    </location>
</feature>
<comment type="similarity">
    <text evidence="1">Belongs to the ACBP family.</text>
</comment>
<dbReference type="Proteomes" id="UP001141806">
    <property type="component" value="Unassembled WGS sequence"/>
</dbReference>
<evidence type="ECO:0000313" key="6">
    <source>
        <dbReference type="EMBL" id="KAJ4966436.1"/>
    </source>
</evidence>
<feature type="chain" id="PRO_5040436566" description="ACB domain-containing protein" evidence="4">
    <location>
        <begin position="31"/>
        <end position="393"/>
    </location>
</feature>
<dbReference type="PROSITE" id="PS51228">
    <property type="entry name" value="ACB_2"/>
    <property type="match status" value="1"/>
</dbReference>
<feature type="signal peptide" evidence="4">
    <location>
        <begin position="1"/>
        <end position="30"/>
    </location>
</feature>
<sequence>MEFFQEICLTAILSLIFAFLVSKLLSMASAGDADGQDSVSRLGKKYDGGVVVEERVLEGEMKNQRLESERRVEFVGESVKVDRFQADMAQEKLERVHEGGEPVQFREDDQMVVEEEGLEGVKAQGFLEDKLVDERLGKEDVEAGDTDLGEVEKELMSNKDNQAEGNLVEELTKDEQMPAKDEQFQEKGIEGNEKIRPNDEKEGMSGDDDDWEGIERSDAEKLFATAAAFAGSTDNCDRLSKVGSDVQMQFYALHKIATEGSCHEPQPMALKVSARAKWNAWQQLGNMNPEVAMEQYISLLSDSVPGWMGESSGGDSKQDLLETGTSGAQAPDLNAVLHHQSSLETESEQEGPKCSVEGGDAIEDPYSLNRDKLSDSNAMACLQPQETLLGFPD</sequence>
<organism evidence="6 7">
    <name type="scientific">Protea cynaroides</name>
    <dbReference type="NCBI Taxonomy" id="273540"/>
    <lineage>
        <taxon>Eukaryota</taxon>
        <taxon>Viridiplantae</taxon>
        <taxon>Streptophyta</taxon>
        <taxon>Embryophyta</taxon>
        <taxon>Tracheophyta</taxon>
        <taxon>Spermatophyta</taxon>
        <taxon>Magnoliopsida</taxon>
        <taxon>Proteales</taxon>
        <taxon>Proteaceae</taxon>
        <taxon>Protea</taxon>
    </lineage>
</organism>
<gene>
    <name evidence="6" type="ORF">NE237_018285</name>
</gene>
<dbReference type="SUPFAM" id="SSF47027">
    <property type="entry name" value="Acyl-CoA binding protein"/>
    <property type="match status" value="1"/>
</dbReference>
<accession>A0A9Q0K9R2</accession>
<dbReference type="AlphaFoldDB" id="A0A9Q0K9R2"/>
<dbReference type="InterPro" id="IPR014352">
    <property type="entry name" value="FERM/acyl-CoA-bd_prot_sf"/>
</dbReference>
<dbReference type="OrthoDB" id="71307at2759"/>
<dbReference type="Pfam" id="PF00887">
    <property type="entry name" value="ACBP"/>
    <property type="match status" value="1"/>
</dbReference>
<dbReference type="PANTHER" id="PTHR23310">
    <property type="entry name" value="ACYL-COA-BINDING PROTEIN, ACBP"/>
    <property type="match status" value="1"/>
</dbReference>
<comment type="caution">
    <text evidence="6">The sequence shown here is derived from an EMBL/GenBank/DDBJ whole genome shotgun (WGS) entry which is preliminary data.</text>
</comment>
<feature type="compositionally biased region" description="Basic and acidic residues" evidence="3">
    <location>
        <begin position="176"/>
        <end position="204"/>
    </location>
</feature>
<dbReference type="EMBL" id="JAMYWD010000007">
    <property type="protein sequence ID" value="KAJ4966436.1"/>
    <property type="molecule type" value="Genomic_DNA"/>
</dbReference>
<dbReference type="GO" id="GO:0006631">
    <property type="term" value="P:fatty acid metabolic process"/>
    <property type="evidence" value="ECO:0007669"/>
    <property type="project" value="TreeGrafter"/>
</dbReference>
<keyword evidence="4" id="KW-0732">Signal</keyword>
<proteinExistence type="inferred from homology"/>
<reference evidence="6" key="1">
    <citation type="journal article" date="2023" name="Plant J.">
        <title>The genome of the king protea, Protea cynaroides.</title>
        <authorList>
            <person name="Chang J."/>
            <person name="Duong T.A."/>
            <person name="Schoeman C."/>
            <person name="Ma X."/>
            <person name="Roodt D."/>
            <person name="Barker N."/>
            <person name="Li Z."/>
            <person name="Van de Peer Y."/>
            <person name="Mizrachi E."/>
        </authorList>
    </citation>
    <scope>NUCLEOTIDE SEQUENCE</scope>
    <source>
        <tissue evidence="6">Young leaves</tissue>
    </source>
</reference>
<name>A0A9Q0K9R2_9MAGN</name>
<feature type="region of interest" description="Disordered" evidence="3">
    <location>
        <begin position="340"/>
        <end position="371"/>
    </location>
</feature>
<keyword evidence="2" id="KW-0446">Lipid-binding</keyword>
<dbReference type="InterPro" id="IPR035984">
    <property type="entry name" value="Acyl-CoA-binding_sf"/>
</dbReference>
<protein>
    <recommendedName>
        <fullName evidence="5">ACB domain-containing protein</fullName>
    </recommendedName>
</protein>
<evidence type="ECO:0000313" key="7">
    <source>
        <dbReference type="Proteomes" id="UP001141806"/>
    </source>
</evidence>
<keyword evidence="7" id="KW-1185">Reference proteome</keyword>
<dbReference type="PANTHER" id="PTHR23310:SF105">
    <property type="entry name" value="ACYL-COA-BINDING DOMAIN-CONTAINING PROTEIN 5"/>
    <property type="match status" value="1"/>
</dbReference>
<feature type="region of interest" description="Disordered" evidence="3">
    <location>
        <begin position="176"/>
        <end position="209"/>
    </location>
</feature>
<evidence type="ECO:0000256" key="4">
    <source>
        <dbReference type="SAM" id="SignalP"/>
    </source>
</evidence>